<sequence>MLYTLLSIYLLEPVVSSWLFSVKMFALTEKRHISKQASRHSTRHVEGRSEKETKQVCKFL</sequence>
<dbReference type="OrthoDB" id="661148at2759"/>
<keyword evidence="1" id="KW-0732">Signal</keyword>
<evidence type="ECO:0000313" key="3">
    <source>
        <dbReference type="Proteomes" id="UP001152888"/>
    </source>
</evidence>
<reference evidence="2" key="1">
    <citation type="submission" date="2022-03" db="EMBL/GenBank/DDBJ databases">
        <authorList>
            <person name="Sayadi A."/>
        </authorList>
    </citation>
    <scope>NUCLEOTIDE SEQUENCE</scope>
</reference>
<gene>
    <name evidence="2" type="ORF">ACAOBT_LOCUS29814</name>
</gene>
<organism evidence="2 3">
    <name type="scientific">Acanthoscelides obtectus</name>
    <name type="common">Bean weevil</name>
    <name type="synonym">Bruchus obtectus</name>
    <dbReference type="NCBI Taxonomy" id="200917"/>
    <lineage>
        <taxon>Eukaryota</taxon>
        <taxon>Metazoa</taxon>
        <taxon>Ecdysozoa</taxon>
        <taxon>Arthropoda</taxon>
        <taxon>Hexapoda</taxon>
        <taxon>Insecta</taxon>
        <taxon>Pterygota</taxon>
        <taxon>Neoptera</taxon>
        <taxon>Endopterygota</taxon>
        <taxon>Coleoptera</taxon>
        <taxon>Polyphaga</taxon>
        <taxon>Cucujiformia</taxon>
        <taxon>Chrysomeloidea</taxon>
        <taxon>Chrysomelidae</taxon>
        <taxon>Bruchinae</taxon>
        <taxon>Bruchini</taxon>
        <taxon>Acanthoscelides</taxon>
    </lineage>
</organism>
<evidence type="ECO:0000313" key="2">
    <source>
        <dbReference type="EMBL" id="CAH2007748.1"/>
    </source>
</evidence>
<feature type="chain" id="PRO_5040182490" evidence="1">
    <location>
        <begin position="18"/>
        <end position="60"/>
    </location>
</feature>
<dbReference type="Proteomes" id="UP001152888">
    <property type="component" value="Unassembled WGS sequence"/>
</dbReference>
<keyword evidence="3" id="KW-1185">Reference proteome</keyword>
<comment type="caution">
    <text evidence="2">The sequence shown here is derived from an EMBL/GenBank/DDBJ whole genome shotgun (WGS) entry which is preliminary data.</text>
</comment>
<feature type="signal peptide" evidence="1">
    <location>
        <begin position="1"/>
        <end position="17"/>
    </location>
</feature>
<dbReference type="AlphaFoldDB" id="A0A9P0M991"/>
<evidence type="ECO:0000256" key="1">
    <source>
        <dbReference type="SAM" id="SignalP"/>
    </source>
</evidence>
<name>A0A9P0M991_ACAOB</name>
<protein>
    <submittedName>
        <fullName evidence="2">Uncharacterized protein</fullName>
    </submittedName>
</protein>
<dbReference type="EMBL" id="CAKOFQ010007763">
    <property type="protein sequence ID" value="CAH2007748.1"/>
    <property type="molecule type" value="Genomic_DNA"/>
</dbReference>
<proteinExistence type="predicted"/>
<accession>A0A9P0M991</accession>